<dbReference type="VEuPathDB" id="FungiDB:H257_17739"/>
<comment type="subcellular location">
    <subcellularLocation>
        <location evidence="1">Endomembrane system</location>
    </subcellularLocation>
</comment>
<dbReference type="Gene3D" id="2.60.40.1170">
    <property type="entry name" value="Mu homology domain, subdomain B"/>
    <property type="match status" value="2"/>
</dbReference>
<sequence>MIQSLFIITSTGETIIEKHWRGTTNRTICDYFVEEVNRHKLREDVPPIISTANHYLISAFREELFVLAVITNEISPLFVIEFLHRVVAVFKEYFGKFEESVIKDNFSTVYQLLEEMLDNGYPLTTEPNALKAMVAPPPGAVGRLAAMVSGRSGVSDSLPDGALSNIPWRKAGVKYSQNEIYFDVIEEIDAIVDANGEMLQCEVHGAIHGNCRLSGVPDLTMVFRDPSVIDDCSFHPCVRYARYEHDRVISFVPPDGVFELMQYRVQVNHVVPPIYCQPSIVYDKPPNHGGIGGGAIDLVLLQRNMPTLVSTSKKGLRPEDVSVEVIFPSAVRTVNANTNHGSCLFDDVTKTLKWTVKWSKKVLSPTCHGTIVLHANASIPDEKPLVLLHFGVPLSSVSGLLVESLVLSNEKYKPYKGVRTLTKTGRFQIRT</sequence>
<evidence type="ECO:0000256" key="5">
    <source>
        <dbReference type="PIRNR" id="PIRNR005992"/>
    </source>
</evidence>
<dbReference type="InterPro" id="IPR011012">
    <property type="entry name" value="Longin-like_dom_sf"/>
</dbReference>
<dbReference type="Pfam" id="PF00928">
    <property type="entry name" value="Adap_comp_sub"/>
    <property type="match status" value="1"/>
</dbReference>
<dbReference type="CDD" id="cd14837">
    <property type="entry name" value="AP3_Mu_N"/>
    <property type="match status" value="1"/>
</dbReference>
<evidence type="ECO:0000256" key="3">
    <source>
        <dbReference type="ARBA" id="ARBA00022927"/>
    </source>
</evidence>
<evidence type="ECO:0000256" key="1">
    <source>
        <dbReference type="ARBA" id="ARBA00004308"/>
    </source>
</evidence>
<accession>W4FFI1</accession>
<keyword evidence="4" id="KW-0472">Membrane</keyword>
<dbReference type="RefSeq" id="XP_009844928.1">
    <property type="nucleotide sequence ID" value="XM_009846626.1"/>
</dbReference>
<dbReference type="Gene3D" id="3.30.450.60">
    <property type="match status" value="1"/>
</dbReference>
<dbReference type="InterPro" id="IPR022775">
    <property type="entry name" value="AP_mu_sigma_su"/>
</dbReference>
<dbReference type="InterPro" id="IPR001392">
    <property type="entry name" value="Clathrin_mu"/>
</dbReference>
<dbReference type="STRING" id="112090.W4FFI1"/>
<dbReference type="PROSITE" id="PS00990">
    <property type="entry name" value="CLAT_ADAPTOR_M_1"/>
    <property type="match status" value="1"/>
</dbReference>
<gene>
    <name evidence="7" type="ORF">H257_17739</name>
</gene>
<protein>
    <recommendedName>
        <fullName evidence="6">MHD domain-containing protein</fullName>
    </recommendedName>
</protein>
<dbReference type="PRINTS" id="PR00314">
    <property type="entry name" value="CLATHRINADPT"/>
</dbReference>
<dbReference type="InterPro" id="IPR028565">
    <property type="entry name" value="MHD"/>
</dbReference>
<feature type="domain" description="MHD" evidence="6">
    <location>
        <begin position="177"/>
        <end position="430"/>
    </location>
</feature>
<dbReference type="InterPro" id="IPR036168">
    <property type="entry name" value="AP2_Mu_C_sf"/>
</dbReference>
<dbReference type="GeneID" id="20819735"/>
<dbReference type="FunFam" id="3.30.450.60:FF:000002">
    <property type="entry name" value="AP-2 complex subunit mu, putative"/>
    <property type="match status" value="1"/>
</dbReference>
<evidence type="ECO:0000313" key="7">
    <source>
        <dbReference type="EMBL" id="ETV65586.1"/>
    </source>
</evidence>
<evidence type="ECO:0000256" key="4">
    <source>
        <dbReference type="ARBA" id="ARBA00023136"/>
    </source>
</evidence>
<dbReference type="EMBL" id="KI913230">
    <property type="protein sequence ID" value="ETV65586.1"/>
    <property type="molecule type" value="Genomic_DNA"/>
</dbReference>
<dbReference type="OrthoDB" id="870at2759"/>
<dbReference type="SUPFAM" id="SSF64356">
    <property type="entry name" value="SNARE-like"/>
    <property type="match status" value="1"/>
</dbReference>
<reference evidence="7" key="1">
    <citation type="submission" date="2013-12" db="EMBL/GenBank/DDBJ databases">
        <title>The Genome Sequence of Aphanomyces astaci APO3.</title>
        <authorList>
            <consortium name="The Broad Institute Genomics Platform"/>
            <person name="Russ C."/>
            <person name="Tyler B."/>
            <person name="van West P."/>
            <person name="Dieguez-Uribeondo J."/>
            <person name="Young S.K."/>
            <person name="Zeng Q."/>
            <person name="Gargeya S."/>
            <person name="Fitzgerald M."/>
            <person name="Abouelleil A."/>
            <person name="Alvarado L."/>
            <person name="Chapman S.B."/>
            <person name="Gainer-Dewar J."/>
            <person name="Goldberg J."/>
            <person name="Griggs A."/>
            <person name="Gujja S."/>
            <person name="Hansen M."/>
            <person name="Howarth C."/>
            <person name="Imamovic A."/>
            <person name="Ireland A."/>
            <person name="Larimer J."/>
            <person name="McCowan C."/>
            <person name="Murphy C."/>
            <person name="Pearson M."/>
            <person name="Poon T.W."/>
            <person name="Priest M."/>
            <person name="Roberts A."/>
            <person name="Saif S."/>
            <person name="Shea T."/>
            <person name="Sykes S."/>
            <person name="Wortman J."/>
            <person name="Nusbaum C."/>
            <person name="Birren B."/>
        </authorList>
    </citation>
    <scope>NUCLEOTIDE SEQUENCE [LARGE SCALE GENOMIC DNA]</scope>
    <source>
        <strain evidence="7">APO3</strain>
    </source>
</reference>
<dbReference type="GO" id="GO:0030131">
    <property type="term" value="C:clathrin adaptor complex"/>
    <property type="evidence" value="ECO:0007669"/>
    <property type="project" value="UniProtKB-UniRule"/>
</dbReference>
<dbReference type="GO" id="GO:0012505">
    <property type="term" value="C:endomembrane system"/>
    <property type="evidence" value="ECO:0007669"/>
    <property type="project" value="UniProtKB-SubCell"/>
</dbReference>
<evidence type="ECO:0000259" key="6">
    <source>
        <dbReference type="PROSITE" id="PS51072"/>
    </source>
</evidence>
<comment type="similarity">
    <text evidence="5">Belongs to the adaptor complexes medium subunit family.</text>
</comment>
<dbReference type="GO" id="GO:0006886">
    <property type="term" value="P:intracellular protein transport"/>
    <property type="evidence" value="ECO:0007669"/>
    <property type="project" value="UniProtKB-UniRule"/>
</dbReference>
<evidence type="ECO:0000256" key="2">
    <source>
        <dbReference type="ARBA" id="ARBA00022448"/>
    </source>
</evidence>
<dbReference type="PROSITE" id="PS51072">
    <property type="entry name" value="MHD"/>
    <property type="match status" value="1"/>
</dbReference>
<keyword evidence="3 5" id="KW-0653">Protein transport</keyword>
<keyword evidence="2 5" id="KW-0813">Transport</keyword>
<dbReference type="CDD" id="cd09252">
    <property type="entry name" value="AP-3_Mu3_Cterm"/>
    <property type="match status" value="1"/>
</dbReference>
<dbReference type="InterPro" id="IPR018240">
    <property type="entry name" value="Clathrin_mu_CS"/>
</dbReference>
<dbReference type="PANTHER" id="PTHR10529">
    <property type="entry name" value="AP COMPLEX SUBUNIT MU"/>
    <property type="match status" value="1"/>
</dbReference>
<dbReference type="SUPFAM" id="SSF49447">
    <property type="entry name" value="Second domain of Mu2 adaptin subunit (ap50) of ap2 adaptor"/>
    <property type="match status" value="1"/>
</dbReference>
<dbReference type="Pfam" id="PF01217">
    <property type="entry name" value="Clat_adaptor_s"/>
    <property type="match status" value="1"/>
</dbReference>
<dbReference type="InterPro" id="IPR050431">
    <property type="entry name" value="Adaptor_comp_med_subunit"/>
</dbReference>
<proteinExistence type="inferred from homology"/>
<name>W4FFI1_APHAT</name>
<dbReference type="AlphaFoldDB" id="W4FFI1"/>
<organism evidence="7">
    <name type="scientific">Aphanomyces astaci</name>
    <name type="common">Crayfish plague agent</name>
    <dbReference type="NCBI Taxonomy" id="112090"/>
    <lineage>
        <taxon>Eukaryota</taxon>
        <taxon>Sar</taxon>
        <taxon>Stramenopiles</taxon>
        <taxon>Oomycota</taxon>
        <taxon>Saprolegniomycetes</taxon>
        <taxon>Saprolegniales</taxon>
        <taxon>Verrucalvaceae</taxon>
        <taxon>Aphanomyces</taxon>
    </lineage>
</organism>
<dbReference type="PIRSF" id="PIRSF005992">
    <property type="entry name" value="Clathrin_mu"/>
    <property type="match status" value="1"/>
</dbReference>
<dbReference type="GO" id="GO:0016192">
    <property type="term" value="P:vesicle-mediated transport"/>
    <property type="evidence" value="ECO:0007669"/>
    <property type="project" value="InterPro"/>
</dbReference>